<name>A0AA48HJ76_9ALTE</name>
<accession>A0AA48HJ76</accession>
<keyword evidence="1" id="KW-0472">Membrane</keyword>
<dbReference type="Proteomes" id="UP001333710">
    <property type="component" value="Chromosome"/>
</dbReference>
<keyword evidence="3" id="KW-1185">Reference proteome</keyword>
<dbReference type="AlphaFoldDB" id="A0AA48HJ76"/>
<dbReference type="KEGG" id="pmaw:MACH26_12320"/>
<keyword evidence="1" id="KW-0812">Transmembrane</keyword>
<dbReference type="EMBL" id="AP027272">
    <property type="protein sequence ID" value="BDX05711.1"/>
    <property type="molecule type" value="Genomic_DNA"/>
</dbReference>
<protein>
    <submittedName>
        <fullName evidence="2">Uncharacterized protein</fullName>
    </submittedName>
</protein>
<keyword evidence="1" id="KW-1133">Transmembrane helix</keyword>
<evidence type="ECO:0000313" key="2">
    <source>
        <dbReference type="EMBL" id="BDX05711.1"/>
    </source>
</evidence>
<feature type="transmembrane region" description="Helical" evidence="1">
    <location>
        <begin position="34"/>
        <end position="59"/>
    </location>
</feature>
<sequence length="212" mass="24489">MEINFTELFGYCASAVIAFSLTRSSIVQLRWINLFGAASMCLYGVVINAYPVVVLNAFITLTNIFYIRKFVYHTNHDFTILRTQARSHYMTFFLDYHKVEIKRFFPKFFRRLEDENREFYVLLDGTKVVGVISGIVDAADNPQRIIVDFDFVVPQYRDCRLGVFALGEEQALKKLTGYQLIGAKADSVEHEQYLETLNFKPAGKGIWTYQGE</sequence>
<evidence type="ECO:0000256" key="1">
    <source>
        <dbReference type="SAM" id="Phobius"/>
    </source>
</evidence>
<dbReference type="InterPro" id="IPR016181">
    <property type="entry name" value="Acyl_CoA_acyltransferase"/>
</dbReference>
<dbReference type="SUPFAM" id="SSF55729">
    <property type="entry name" value="Acyl-CoA N-acyltransferases (Nat)"/>
    <property type="match status" value="1"/>
</dbReference>
<organism evidence="2 3">
    <name type="scientific">Planctobacterium marinum</name>
    <dbReference type="NCBI Taxonomy" id="1631968"/>
    <lineage>
        <taxon>Bacteria</taxon>
        <taxon>Pseudomonadati</taxon>
        <taxon>Pseudomonadota</taxon>
        <taxon>Gammaproteobacteria</taxon>
        <taxon>Alteromonadales</taxon>
        <taxon>Alteromonadaceae</taxon>
        <taxon>Planctobacterium</taxon>
    </lineage>
</organism>
<proteinExistence type="predicted"/>
<dbReference type="RefSeq" id="WP_338291700.1">
    <property type="nucleotide sequence ID" value="NZ_AP027272.1"/>
</dbReference>
<gene>
    <name evidence="2" type="ORF">MACH26_12320</name>
</gene>
<evidence type="ECO:0000313" key="3">
    <source>
        <dbReference type="Proteomes" id="UP001333710"/>
    </source>
</evidence>
<reference evidence="2" key="1">
    <citation type="submission" date="2023-01" db="EMBL/GenBank/DDBJ databases">
        <title>Complete genome sequence of Planctobacterium marinum strain Dej080120_11.</title>
        <authorList>
            <person name="Ueki S."/>
            <person name="Maruyama F."/>
        </authorList>
    </citation>
    <scope>NUCLEOTIDE SEQUENCE</scope>
    <source>
        <strain evidence="2">Dej080120_11</strain>
    </source>
</reference>
<dbReference type="Gene3D" id="3.40.630.30">
    <property type="match status" value="1"/>
</dbReference>